<evidence type="ECO:0000313" key="7">
    <source>
        <dbReference type="Proteomes" id="UP000296733"/>
    </source>
</evidence>
<dbReference type="Gene3D" id="3.40.50.720">
    <property type="entry name" value="NAD(P)-binding Rossmann-like Domain"/>
    <property type="match status" value="1"/>
</dbReference>
<dbReference type="SUPFAM" id="SSF51735">
    <property type="entry name" value="NAD(P)-binding Rossmann-fold domains"/>
    <property type="match status" value="1"/>
</dbReference>
<dbReference type="InterPro" id="IPR001509">
    <property type="entry name" value="Epimerase_deHydtase"/>
</dbReference>
<reference evidence="5 6" key="1">
    <citation type="submission" date="2016-10" db="EMBL/GenBank/DDBJ databases">
        <authorList>
            <person name="de Groot N.N."/>
        </authorList>
    </citation>
    <scope>NUCLEOTIDE SEQUENCE [LARGE SCALE GENOMIC DNA]</scope>
    <source>
        <strain evidence="5 6">CGMCC 1.10331</strain>
    </source>
</reference>
<dbReference type="EMBL" id="CP031311">
    <property type="protein sequence ID" value="QCC47186.1"/>
    <property type="molecule type" value="Genomic_DNA"/>
</dbReference>
<evidence type="ECO:0000256" key="2">
    <source>
        <dbReference type="SAM" id="MobiDB-lite"/>
    </source>
</evidence>
<dbReference type="Proteomes" id="UP000296733">
    <property type="component" value="Chromosome"/>
</dbReference>
<dbReference type="Gene3D" id="3.90.25.10">
    <property type="entry name" value="UDP-galactose 4-epimerase, domain 1"/>
    <property type="match status" value="1"/>
</dbReference>
<dbReference type="Pfam" id="PF01370">
    <property type="entry name" value="Epimerase"/>
    <property type="match status" value="1"/>
</dbReference>
<evidence type="ECO:0000313" key="6">
    <source>
        <dbReference type="Proteomes" id="UP000236740"/>
    </source>
</evidence>
<comment type="similarity">
    <text evidence="1">Belongs to the NAD(P)-dependent epimerase/dehydratase family.</text>
</comment>
<accession>A0A1H5TZU7</accession>
<evidence type="ECO:0000313" key="5">
    <source>
        <dbReference type="EMBL" id="SEF68269.1"/>
    </source>
</evidence>
<dbReference type="PANTHER" id="PTHR43000">
    <property type="entry name" value="DTDP-D-GLUCOSE 4,6-DEHYDRATASE-RELATED"/>
    <property type="match status" value="1"/>
</dbReference>
<dbReference type="InterPro" id="IPR036291">
    <property type="entry name" value="NAD(P)-bd_dom_sf"/>
</dbReference>
<dbReference type="Proteomes" id="UP000236740">
    <property type="component" value="Unassembled WGS sequence"/>
</dbReference>
<evidence type="ECO:0000256" key="1">
    <source>
        <dbReference type="ARBA" id="ARBA00007637"/>
    </source>
</evidence>
<organism evidence="5 6">
    <name type="scientific">Halobellus limi</name>
    <dbReference type="NCBI Taxonomy" id="699433"/>
    <lineage>
        <taxon>Archaea</taxon>
        <taxon>Methanobacteriati</taxon>
        <taxon>Methanobacteriota</taxon>
        <taxon>Stenosarchaea group</taxon>
        <taxon>Halobacteria</taxon>
        <taxon>Halobacteriales</taxon>
        <taxon>Haloferacaceae</taxon>
        <taxon>Halobellus</taxon>
    </lineage>
</organism>
<gene>
    <name evidence="4" type="ORF">DV707_05580</name>
    <name evidence="5" type="ORF">SAMN04488133_0435</name>
</gene>
<name>A0A1H5TZU7_9EURY</name>
<keyword evidence="6" id="KW-1185">Reference proteome</keyword>
<dbReference type="RefSeq" id="WP_103990213.1">
    <property type="nucleotide sequence ID" value="NZ_CP031311.1"/>
</dbReference>
<feature type="domain" description="NAD-dependent epimerase/dehydratase" evidence="3">
    <location>
        <begin position="14"/>
        <end position="246"/>
    </location>
</feature>
<dbReference type="KEGG" id="hlm:DV707_05580"/>
<proteinExistence type="inferred from homology"/>
<dbReference type="OrthoDB" id="4907at2157"/>
<dbReference type="EMBL" id="FNVN01000001">
    <property type="protein sequence ID" value="SEF68269.1"/>
    <property type="molecule type" value="Genomic_DNA"/>
</dbReference>
<reference evidence="4 7" key="2">
    <citation type="journal article" date="2019" name="Nat. Commun.">
        <title>A new type of DNA phosphorothioation-based antiviral system in archaea.</title>
        <authorList>
            <person name="Xiong L."/>
            <person name="Liu S."/>
            <person name="Chen S."/>
            <person name="Xiao Y."/>
            <person name="Zhu B."/>
            <person name="Gao Y."/>
            <person name="Zhang Y."/>
            <person name="Chen B."/>
            <person name="Luo J."/>
            <person name="Deng Z."/>
            <person name="Chen X."/>
            <person name="Wang L."/>
            <person name="Chen S."/>
        </authorList>
    </citation>
    <scope>NUCLEOTIDE SEQUENCE [LARGE SCALE GENOMIC DNA]</scope>
    <source>
        <strain evidence="4 7">CGMCC 1.10331</strain>
    </source>
</reference>
<dbReference type="AlphaFoldDB" id="A0A1H5TZU7"/>
<sequence>MTDTVDAGLRNRNVLITGGAGFIGSRLAERLQGANAVTVLDDFSTGARENLARIDPERVVEADVRAYDRVRDAAEGQDVVVHLAAMMGVQRTLENPLEVLSVNIEGTQTVLQAARDAGVERVAVASTSEVYGDAPVPPYAESDETAPKTNYAVAKLVDERFTKAFAERYGLEYTVLRYFNVYGPRQDGSEYGYVVPIFLSNALDGDPVTVHGAGDQTRDFTHVRDAVRCTVRALGPAGRNETFNVGTGTETSVGALARKVVDVVGDGEVVHVDHPRPYTVERRVADVSKATEKLGYEPEIDLDDGLRSFLDEQPEGPVESGTTARAPVGSKVE</sequence>
<feature type="region of interest" description="Disordered" evidence="2">
    <location>
        <begin position="304"/>
        <end position="333"/>
    </location>
</feature>
<evidence type="ECO:0000313" key="4">
    <source>
        <dbReference type="EMBL" id="QCC47186.1"/>
    </source>
</evidence>
<evidence type="ECO:0000259" key="3">
    <source>
        <dbReference type="Pfam" id="PF01370"/>
    </source>
</evidence>
<protein>
    <submittedName>
        <fullName evidence="4">NAD-dependent epimerase/dehydratase family protein</fullName>
    </submittedName>
    <submittedName>
        <fullName evidence="5">UDP-glucose 4-epimerase</fullName>
    </submittedName>
</protein>
<dbReference type="GeneID" id="39857537"/>